<proteinExistence type="predicted"/>
<keyword evidence="1" id="KW-0732">Signal</keyword>
<evidence type="ECO:0000259" key="2">
    <source>
        <dbReference type="Pfam" id="PF04155"/>
    </source>
</evidence>
<dbReference type="OrthoDB" id="5846317at2759"/>
<comment type="caution">
    <text evidence="3">The sequence shown here is derived from an EMBL/GenBank/DDBJ whole genome shotgun (WGS) entry which is preliminary data.</text>
</comment>
<dbReference type="EMBL" id="CAJFCW020000003">
    <property type="protein sequence ID" value="CAG9102439.1"/>
    <property type="molecule type" value="Genomic_DNA"/>
</dbReference>
<feature type="domain" description="Ground-like" evidence="2">
    <location>
        <begin position="51"/>
        <end position="120"/>
    </location>
</feature>
<gene>
    <name evidence="3" type="ORF">BOKJ2_LOCUS5511</name>
</gene>
<sequence>MNLVSSSLLLLLYFNWADCSIFKSKLFKRQSDLPLANVFTPNNQGKGLDLNRCNSESLEKIMLENIGDDVKQSKLRIMEAAEATLGGAFNVVCAHGDFSYITSTKLYCLTGTDAVKCYAFLSFSSDSE</sequence>
<organism evidence="3 4">
    <name type="scientific">Bursaphelenchus okinawaensis</name>
    <dbReference type="NCBI Taxonomy" id="465554"/>
    <lineage>
        <taxon>Eukaryota</taxon>
        <taxon>Metazoa</taxon>
        <taxon>Ecdysozoa</taxon>
        <taxon>Nematoda</taxon>
        <taxon>Chromadorea</taxon>
        <taxon>Rhabditida</taxon>
        <taxon>Tylenchina</taxon>
        <taxon>Tylenchomorpha</taxon>
        <taxon>Aphelenchoidea</taxon>
        <taxon>Aphelenchoididae</taxon>
        <taxon>Bursaphelenchus</taxon>
    </lineage>
</organism>
<keyword evidence="4" id="KW-1185">Reference proteome</keyword>
<evidence type="ECO:0000313" key="3">
    <source>
        <dbReference type="EMBL" id="CAD5214274.1"/>
    </source>
</evidence>
<evidence type="ECO:0000313" key="4">
    <source>
        <dbReference type="Proteomes" id="UP000614601"/>
    </source>
</evidence>
<dbReference type="Proteomes" id="UP000783686">
    <property type="component" value="Unassembled WGS sequence"/>
</dbReference>
<dbReference type="Proteomes" id="UP000614601">
    <property type="component" value="Unassembled WGS sequence"/>
</dbReference>
<feature type="signal peptide" evidence="1">
    <location>
        <begin position="1"/>
        <end position="19"/>
    </location>
</feature>
<dbReference type="AlphaFoldDB" id="A0A811KG32"/>
<dbReference type="EMBL" id="CAJFDH010000003">
    <property type="protein sequence ID" value="CAD5214274.1"/>
    <property type="molecule type" value="Genomic_DNA"/>
</dbReference>
<protein>
    <recommendedName>
        <fullName evidence="2">Ground-like domain-containing protein</fullName>
    </recommendedName>
</protein>
<dbReference type="InterPro" id="IPR007284">
    <property type="entry name" value="Ground-like_dom"/>
</dbReference>
<dbReference type="Pfam" id="PF04155">
    <property type="entry name" value="Ground-like"/>
    <property type="match status" value="1"/>
</dbReference>
<name>A0A811KG32_9BILA</name>
<reference evidence="3" key="1">
    <citation type="submission" date="2020-09" db="EMBL/GenBank/DDBJ databases">
        <authorList>
            <person name="Kikuchi T."/>
        </authorList>
    </citation>
    <scope>NUCLEOTIDE SEQUENCE</scope>
    <source>
        <strain evidence="3">SH1</strain>
    </source>
</reference>
<feature type="chain" id="PRO_5035594855" description="Ground-like domain-containing protein" evidence="1">
    <location>
        <begin position="20"/>
        <end position="128"/>
    </location>
</feature>
<evidence type="ECO:0000256" key="1">
    <source>
        <dbReference type="SAM" id="SignalP"/>
    </source>
</evidence>
<accession>A0A811KG32</accession>